<dbReference type="EMBL" id="LNIX01000010">
    <property type="protein sequence ID" value="OXA49296.1"/>
    <property type="molecule type" value="Genomic_DNA"/>
</dbReference>
<protein>
    <recommendedName>
        <fullName evidence="4">Gustatory receptor</fullName>
    </recommendedName>
</protein>
<accession>A0A226DYL0</accession>
<feature type="transmembrane region" description="Helical" evidence="1">
    <location>
        <begin position="70"/>
        <end position="88"/>
    </location>
</feature>
<proteinExistence type="predicted"/>
<evidence type="ECO:0000313" key="2">
    <source>
        <dbReference type="EMBL" id="OXA49296.1"/>
    </source>
</evidence>
<evidence type="ECO:0008006" key="4">
    <source>
        <dbReference type="Google" id="ProtNLM"/>
    </source>
</evidence>
<feature type="transmembrane region" description="Helical" evidence="1">
    <location>
        <begin position="253"/>
        <end position="278"/>
    </location>
</feature>
<keyword evidence="1" id="KW-1133">Transmembrane helix</keyword>
<evidence type="ECO:0000313" key="3">
    <source>
        <dbReference type="Proteomes" id="UP000198287"/>
    </source>
</evidence>
<dbReference type="Proteomes" id="UP000198287">
    <property type="component" value="Unassembled WGS sequence"/>
</dbReference>
<keyword evidence="1" id="KW-0812">Transmembrane</keyword>
<keyword evidence="1" id="KW-0472">Membrane</keyword>
<feature type="transmembrane region" description="Helical" evidence="1">
    <location>
        <begin position="108"/>
        <end position="129"/>
    </location>
</feature>
<feature type="transmembrane region" description="Helical" evidence="1">
    <location>
        <begin position="157"/>
        <end position="183"/>
    </location>
</feature>
<evidence type="ECO:0000256" key="1">
    <source>
        <dbReference type="SAM" id="Phobius"/>
    </source>
</evidence>
<feature type="transmembrane region" description="Helical" evidence="1">
    <location>
        <begin position="356"/>
        <end position="374"/>
    </location>
</feature>
<sequence>MSSTGDARDPRKKMTRILASSVTWIRDFISLPYSNIPIVVNFTKMTLFIDQLPFRMHKQRFVLTNANKRRGILAVLILLLHLGIILKWVLDQWLNPVNHSRTIWKFVLMYYCVTVFCTIMVFIAQLTLLKEETISLLNLALQIERDSSAKGFDIVHFYYVGFIAICKMAFILMPMICLAFGLLRPCMPPVWSSVIYLECDSWDADGNTGFIFRIWGALLLLYLGAGIVSTGLFDAAVVLIYPTEMLTDLHNSVFRHPIMSILIGAVTICECFALYTVIISSSVVPIPVAILFSTVAVDLLVTIVGPFKVMANPFIKSVELLQSLKRMNGSRWIKRFVRSCPPSKVTLGNGKFFDKATSLVICSMCADLLITFLLM</sequence>
<feature type="transmembrane region" description="Helical" evidence="1">
    <location>
        <begin position="284"/>
        <end position="307"/>
    </location>
</feature>
<organism evidence="2 3">
    <name type="scientific">Folsomia candida</name>
    <name type="common">Springtail</name>
    <dbReference type="NCBI Taxonomy" id="158441"/>
    <lineage>
        <taxon>Eukaryota</taxon>
        <taxon>Metazoa</taxon>
        <taxon>Ecdysozoa</taxon>
        <taxon>Arthropoda</taxon>
        <taxon>Hexapoda</taxon>
        <taxon>Collembola</taxon>
        <taxon>Entomobryomorpha</taxon>
        <taxon>Isotomoidea</taxon>
        <taxon>Isotomidae</taxon>
        <taxon>Proisotominae</taxon>
        <taxon>Folsomia</taxon>
    </lineage>
</organism>
<name>A0A226DYL0_FOLCA</name>
<keyword evidence="3" id="KW-1185">Reference proteome</keyword>
<feature type="transmembrane region" description="Helical" evidence="1">
    <location>
        <begin position="214"/>
        <end position="241"/>
    </location>
</feature>
<reference evidence="2 3" key="1">
    <citation type="submission" date="2015-12" db="EMBL/GenBank/DDBJ databases">
        <title>The genome of Folsomia candida.</title>
        <authorList>
            <person name="Faddeeva A."/>
            <person name="Derks M.F."/>
            <person name="Anvar Y."/>
            <person name="Smit S."/>
            <person name="Van Straalen N."/>
            <person name="Roelofs D."/>
        </authorList>
    </citation>
    <scope>NUCLEOTIDE SEQUENCE [LARGE SCALE GENOMIC DNA]</scope>
    <source>
        <strain evidence="2 3">VU population</strain>
        <tissue evidence="2">Whole body</tissue>
    </source>
</reference>
<gene>
    <name evidence="2" type="ORF">Fcan01_15671</name>
</gene>
<dbReference type="AlphaFoldDB" id="A0A226DYL0"/>
<comment type="caution">
    <text evidence="2">The sequence shown here is derived from an EMBL/GenBank/DDBJ whole genome shotgun (WGS) entry which is preliminary data.</text>
</comment>